<accession>A0A8J7DXM1</accession>
<evidence type="ECO:0000256" key="2">
    <source>
        <dbReference type="ARBA" id="ARBA00023125"/>
    </source>
</evidence>
<dbReference type="PANTHER" id="PTHR33375">
    <property type="entry name" value="CHROMOSOME-PARTITIONING PROTEIN PARB-RELATED"/>
    <property type="match status" value="1"/>
</dbReference>
<dbReference type="InterPro" id="IPR036086">
    <property type="entry name" value="ParB/Sulfiredoxin_sf"/>
</dbReference>
<dbReference type="FunFam" id="3.90.1530.30:FF:000001">
    <property type="entry name" value="Chromosome partitioning protein ParB"/>
    <property type="match status" value="1"/>
</dbReference>
<dbReference type="SMART" id="SM00470">
    <property type="entry name" value="ParB"/>
    <property type="match status" value="1"/>
</dbReference>
<evidence type="ECO:0000313" key="5">
    <source>
        <dbReference type="Proteomes" id="UP000654482"/>
    </source>
</evidence>
<proteinExistence type="inferred from homology"/>
<dbReference type="GO" id="GO:0005694">
    <property type="term" value="C:chromosome"/>
    <property type="evidence" value="ECO:0007669"/>
    <property type="project" value="TreeGrafter"/>
</dbReference>
<dbReference type="GO" id="GO:0003677">
    <property type="term" value="F:DNA binding"/>
    <property type="evidence" value="ECO:0007669"/>
    <property type="project" value="UniProtKB-KW"/>
</dbReference>
<dbReference type="SUPFAM" id="SSF109709">
    <property type="entry name" value="KorB DNA-binding domain-like"/>
    <property type="match status" value="1"/>
</dbReference>
<reference evidence="4" key="1">
    <citation type="submission" date="2020-10" db="EMBL/GenBank/DDBJ databases">
        <authorList>
            <person name="Castelo-Branco R."/>
            <person name="Eusebio N."/>
            <person name="Adriana R."/>
            <person name="Vieira A."/>
            <person name="Brugerolle De Fraissinette N."/>
            <person name="Rezende De Castro R."/>
            <person name="Schneider M.P."/>
            <person name="Vasconcelos V."/>
            <person name="Leao P.N."/>
        </authorList>
    </citation>
    <scope>NUCLEOTIDE SEQUENCE</scope>
    <source>
        <strain evidence="4">LEGE 07157</strain>
    </source>
</reference>
<dbReference type="SUPFAM" id="SSF110849">
    <property type="entry name" value="ParB/Sulfiredoxin"/>
    <property type="match status" value="1"/>
</dbReference>
<dbReference type="InterPro" id="IPR041468">
    <property type="entry name" value="HTH_ParB/Spo0J"/>
</dbReference>
<dbReference type="Gene3D" id="1.10.10.2830">
    <property type="match status" value="1"/>
</dbReference>
<dbReference type="InterPro" id="IPR050336">
    <property type="entry name" value="Chromosome_partition/occlusion"/>
</dbReference>
<dbReference type="EMBL" id="JADEWZ010000022">
    <property type="protein sequence ID" value="MBE9117201.1"/>
    <property type="molecule type" value="Genomic_DNA"/>
</dbReference>
<sequence>MSKSRRSLVEFTFRADTEPGALIPLELIELPEQQPRRYFDPEKLEQLTQSVKEHGILEPLLVRPHPRTSSGYELVAGERRYRAAKAAGFGEVPVVVRHFNDKEALQVAVIENLQREDLNPIEEVEGILHILAIELNVEVQEVSPLLYRLRHSVSSVESDSKKSTLSSGHNVMTKELSQVEKVFQGLGISWQSFATNRLPLLNLPEELLQALREGKIAYTKAQAISRMKEEKGRKALLKEAISKKLSLQEIRKRVKECNSSSSEVENRQQGWKKRLDRAFRQAQKVKAWENPKKWKEIEKALTHLESLLEKE</sequence>
<dbReference type="InterPro" id="IPR004437">
    <property type="entry name" value="ParB/RepB/Spo0J"/>
</dbReference>
<gene>
    <name evidence="4" type="ORF">IQ249_14975</name>
</gene>
<dbReference type="CDD" id="cd16393">
    <property type="entry name" value="SPO0J_N"/>
    <property type="match status" value="1"/>
</dbReference>
<dbReference type="AlphaFoldDB" id="A0A8J7DXM1"/>
<dbReference type="Proteomes" id="UP000654482">
    <property type="component" value="Unassembled WGS sequence"/>
</dbReference>
<evidence type="ECO:0000259" key="3">
    <source>
        <dbReference type="SMART" id="SM00470"/>
    </source>
</evidence>
<keyword evidence="5" id="KW-1185">Reference proteome</keyword>
<dbReference type="RefSeq" id="WP_194030294.1">
    <property type="nucleotide sequence ID" value="NZ_JADEWZ010000022.1"/>
</dbReference>
<comment type="similarity">
    <text evidence="1">Belongs to the ParB family.</text>
</comment>
<feature type="domain" description="ParB-like N-terminal" evidence="3">
    <location>
        <begin position="21"/>
        <end position="113"/>
    </location>
</feature>
<evidence type="ECO:0000313" key="4">
    <source>
        <dbReference type="EMBL" id="MBE9117201.1"/>
    </source>
</evidence>
<dbReference type="NCBIfam" id="TIGR00180">
    <property type="entry name" value="parB_part"/>
    <property type="match status" value="1"/>
</dbReference>
<dbReference type="GO" id="GO:0007059">
    <property type="term" value="P:chromosome segregation"/>
    <property type="evidence" value="ECO:0007669"/>
    <property type="project" value="TreeGrafter"/>
</dbReference>
<dbReference type="Pfam" id="PF17762">
    <property type="entry name" value="HTH_ParB"/>
    <property type="match status" value="1"/>
</dbReference>
<keyword evidence="2" id="KW-0238">DNA-binding</keyword>
<comment type="caution">
    <text evidence="4">The sequence shown here is derived from an EMBL/GenBank/DDBJ whole genome shotgun (WGS) entry which is preliminary data.</text>
</comment>
<organism evidence="4 5">
    <name type="scientific">Lusitaniella coriacea LEGE 07157</name>
    <dbReference type="NCBI Taxonomy" id="945747"/>
    <lineage>
        <taxon>Bacteria</taxon>
        <taxon>Bacillati</taxon>
        <taxon>Cyanobacteriota</taxon>
        <taxon>Cyanophyceae</taxon>
        <taxon>Spirulinales</taxon>
        <taxon>Lusitaniellaceae</taxon>
        <taxon>Lusitaniella</taxon>
    </lineage>
</organism>
<dbReference type="Pfam" id="PF02195">
    <property type="entry name" value="ParB_N"/>
    <property type="match status" value="1"/>
</dbReference>
<name>A0A8J7DXM1_9CYAN</name>
<dbReference type="PANTHER" id="PTHR33375:SF7">
    <property type="entry name" value="CHROMOSOME 2-PARTITIONING PROTEIN PARB-RELATED"/>
    <property type="match status" value="1"/>
</dbReference>
<dbReference type="InterPro" id="IPR003115">
    <property type="entry name" value="ParB_N"/>
</dbReference>
<protein>
    <submittedName>
        <fullName evidence="4">ParB/RepB/Spo0J family partition protein</fullName>
    </submittedName>
</protein>
<evidence type="ECO:0000256" key="1">
    <source>
        <dbReference type="ARBA" id="ARBA00006295"/>
    </source>
</evidence>
<dbReference type="Gene3D" id="3.90.1530.30">
    <property type="match status" value="1"/>
</dbReference>